<dbReference type="PANTHER" id="PTHR10612">
    <property type="entry name" value="APOLIPOPROTEIN D"/>
    <property type="match status" value="1"/>
</dbReference>
<keyword evidence="4 12" id="KW-0732">Signal</keyword>
<dbReference type="PIRSF" id="PIRSF036893">
    <property type="entry name" value="Lipocalin_ApoD"/>
    <property type="match status" value="1"/>
</dbReference>
<evidence type="ECO:0000256" key="3">
    <source>
        <dbReference type="ARBA" id="ARBA00011738"/>
    </source>
</evidence>
<reference evidence="15 16" key="1">
    <citation type="submission" date="2021-01" db="EMBL/GenBank/DDBJ databases">
        <title>Entomomonas sp. F2A isolated from a house cricket (Acheta domesticus).</title>
        <authorList>
            <person name="Spergser J."/>
            <person name="Busse H.-J."/>
        </authorList>
    </citation>
    <scope>NUCLEOTIDE SEQUENCE [LARGE SCALE GENOMIC DNA]</scope>
    <source>
        <strain evidence="15 16">F2A</strain>
    </source>
</reference>
<evidence type="ECO:0000256" key="12">
    <source>
        <dbReference type="PIRNR" id="PIRNR036893"/>
    </source>
</evidence>
<dbReference type="InterPro" id="IPR002446">
    <property type="entry name" value="Lipocalin_bac"/>
</dbReference>
<dbReference type="InterPro" id="IPR012674">
    <property type="entry name" value="Calycin"/>
</dbReference>
<gene>
    <name evidence="15" type="primary">blc</name>
    <name evidence="15" type="ORF">JHT90_15155</name>
</gene>
<evidence type="ECO:0000256" key="8">
    <source>
        <dbReference type="ARBA" id="ARBA00023237"/>
    </source>
</evidence>
<dbReference type="PRINTS" id="PR01171">
    <property type="entry name" value="BCTLIPOCALIN"/>
</dbReference>
<evidence type="ECO:0000256" key="1">
    <source>
        <dbReference type="ARBA" id="ARBA00004459"/>
    </source>
</evidence>
<dbReference type="PROSITE" id="PS00213">
    <property type="entry name" value="LIPOCALIN"/>
    <property type="match status" value="1"/>
</dbReference>
<keyword evidence="9 12" id="KW-0449">Lipoprotein</keyword>
<keyword evidence="16" id="KW-1185">Reference proteome</keyword>
<evidence type="ECO:0000256" key="7">
    <source>
        <dbReference type="ARBA" id="ARBA00023139"/>
    </source>
</evidence>
<dbReference type="PROSITE" id="PS51257">
    <property type="entry name" value="PROKAR_LIPOPROTEIN"/>
    <property type="match status" value="1"/>
</dbReference>
<dbReference type="KEGG" id="eaz:JHT90_15155"/>
<comment type="subcellular location">
    <subcellularLocation>
        <location evidence="1">Cell outer membrane</location>
        <topology evidence="1">Lipid-anchor</topology>
    </subcellularLocation>
</comment>
<dbReference type="GO" id="GO:0006950">
    <property type="term" value="P:response to stress"/>
    <property type="evidence" value="ECO:0007669"/>
    <property type="project" value="UniProtKB-ARBA"/>
</dbReference>
<dbReference type="CDD" id="cd19438">
    <property type="entry name" value="lipocalin_Blc-like"/>
    <property type="match status" value="1"/>
</dbReference>
<comment type="function">
    <text evidence="10 12">Involved in the storage or transport of lipids necessary for membrane maintenance under stressful conditions. Displays a binding preference for lysophospholipids.</text>
</comment>
<dbReference type="PANTHER" id="PTHR10612:SF34">
    <property type="entry name" value="APOLIPOPROTEIN D"/>
    <property type="match status" value="1"/>
</dbReference>
<feature type="domain" description="Lipocalin/cytosolic fatty-acid binding" evidence="14">
    <location>
        <begin position="34"/>
        <end position="173"/>
    </location>
</feature>
<dbReference type="InterPro" id="IPR047202">
    <property type="entry name" value="Lipocalin_Blc-like_dom"/>
</dbReference>
<keyword evidence="7 13" id="KW-0564">Palmitate</keyword>
<evidence type="ECO:0000256" key="5">
    <source>
        <dbReference type="ARBA" id="ARBA00023121"/>
    </source>
</evidence>
<evidence type="ECO:0000256" key="2">
    <source>
        <dbReference type="ARBA" id="ARBA00006889"/>
    </source>
</evidence>
<keyword evidence="6 12" id="KW-0472">Membrane</keyword>
<feature type="lipid moiety-binding region" description="S-diacylglycerol cysteine" evidence="13">
    <location>
        <position position="19"/>
    </location>
</feature>
<evidence type="ECO:0000256" key="10">
    <source>
        <dbReference type="ARBA" id="ARBA00057024"/>
    </source>
</evidence>
<accession>A0A974NFH9</accession>
<evidence type="ECO:0000256" key="4">
    <source>
        <dbReference type="ARBA" id="ARBA00022729"/>
    </source>
</evidence>
<name>A0A974NFH9_9GAMM</name>
<evidence type="ECO:0000256" key="13">
    <source>
        <dbReference type="PIRSR" id="PIRSR036893-52"/>
    </source>
</evidence>
<protein>
    <recommendedName>
        <fullName evidence="11 12">Outer membrane lipoprotein Blc</fullName>
    </recommendedName>
</protein>
<dbReference type="GO" id="GO:0009279">
    <property type="term" value="C:cell outer membrane"/>
    <property type="evidence" value="ECO:0007669"/>
    <property type="project" value="UniProtKB-SubCell"/>
</dbReference>
<proteinExistence type="inferred from homology"/>
<dbReference type="EMBL" id="CP067393">
    <property type="protein sequence ID" value="QQP85681.1"/>
    <property type="molecule type" value="Genomic_DNA"/>
</dbReference>
<dbReference type="RefSeq" id="WP_201092533.1">
    <property type="nucleotide sequence ID" value="NZ_CP067393.1"/>
</dbReference>
<dbReference type="Gene3D" id="2.40.128.20">
    <property type="match status" value="1"/>
</dbReference>
<dbReference type="InterPro" id="IPR022272">
    <property type="entry name" value="Lipocalin_CS"/>
</dbReference>
<dbReference type="InterPro" id="IPR000566">
    <property type="entry name" value="Lipocln_cytosolic_FA-bd_dom"/>
</dbReference>
<comment type="similarity">
    <text evidence="2 12">Belongs to the calycin superfamily. Lipocalin family.</text>
</comment>
<dbReference type="Proteomes" id="UP000595278">
    <property type="component" value="Chromosome"/>
</dbReference>
<dbReference type="Pfam" id="PF08212">
    <property type="entry name" value="Lipocalin_2"/>
    <property type="match status" value="1"/>
</dbReference>
<comment type="subunit">
    <text evidence="3 12">Homodimer.</text>
</comment>
<sequence length="176" mass="20103">MKLFSLFLTAFFSLVLTGCSTKPPSDVTVIQNFDANRYLGTWYEIARLDHSFEKGLEQVTANYKLRSDGGLDVINRGYNPNKKRWQESDGRAYFVDSPNVASLKVTFFWPFYGGYNVIVLDDNYQYALVCGPNKKYLWILSRTPTLDQNIKDSLVAKAKALGFATEELIWVKQDSI</sequence>
<evidence type="ECO:0000259" key="14">
    <source>
        <dbReference type="Pfam" id="PF08212"/>
    </source>
</evidence>
<dbReference type="GO" id="GO:0008289">
    <property type="term" value="F:lipid binding"/>
    <property type="evidence" value="ECO:0007669"/>
    <property type="project" value="UniProtKB-UniRule"/>
</dbReference>
<evidence type="ECO:0000313" key="16">
    <source>
        <dbReference type="Proteomes" id="UP000595278"/>
    </source>
</evidence>
<evidence type="ECO:0000256" key="6">
    <source>
        <dbReference type="ARBA" id="ARBA00023136"/>
    </source>
</evidence>
<dbReference type="SUPFAM" id="SSF50814">
    <property type="entry name" value="Lipocalins"/>
    <property type="match status" value="1"/>
</dbReference>
<organism evidence="15 16">
    <name type="scientific">Entomomonas asaccharolytica</name>
    <dbReference type="NCBI Taxonomy" id="2785331"/>
    <lineage>
        <taxon>Bacteria</taxon>
        <taxon>Pseudomonadati</taxon>
        <taxon>Pseudomonadota</taxon>
        <taxon>Gammaproteobacteria</taxon>
        <taxon>Pseudomonadales</taxon>
        <taxon>Pseudomonadaceae</taxon>
        <taxon>Entomomonas</taxon>
    </lineage>
</organism>
<evidence type="ECO:0000256" key="11">
    <source>
        <dbReference type="ARBA" id="ARBA00071217"/>
    </source>
</evidence>
<keyword evidence="5 12" id="KW-0446">Lipid-binding</keyword>
<dbReference type="FunFam" id="2.40.128.20:FF:000002">
    <property type="entry name" value="Outer membrane lipoprotein Blc"/>
    <property type="match status" value="1"/>
</dbReference>
<evidence type="ECO:0000256" key="9">
    <source>
        <dbReference type="ARBA" id="ARBA00023288"/>
    </source>
</evidence>
<dbReference type="NCBIfam" id="NF007786">
    <property type="entry name" value="PRK10477.1"/>
    <property type="match status" value="1"/>
</dbReference>
<dbReference type="AlphaFoldDB" id="A0A974NFH9"/>
<keyword evidence="8 12" id="KW-0998">Cell outer membrane</keyword>
<feature type="chain" id="PRO_5038205545" description="Outer membrane lipoprotein Blc" evidence="12">
    <location>
        <begin position="18"/>
        <end position="176"/>
    </location>
</feature>
<feature type="signal peptide" evidence="12">
    <location>
        <begin position="1"/>
        <end position="17"/>
    </location>
</feature>
<evidence type="ECO:0000313" key="15">
    <source>
        <dbReference type="EMBL" id="QQP85681.1"/>
    </source>
</evidence>
<dbReference type="InterPro" id="IPR022271">
    <property type="entry name" value="Lipocalin_ApoD"/>
</dbReference>